<proteinExistence type="predicted"/>
<dbReference type="AlphaFoldDB" id="A0A5C3LUS9"/>
<protein>
    <recommendedName>
        <fullName evidence="4">WW domain-containing protein</fullName>
    </recommendedName>
</protein>
<keyword evidence="1" id="KW-0812">Transmembrane</keyword>
<feature type="transmembrane region" description="Helical" evidence="1">
    <location>
        <begin position="456"/>
        <end position="478"/>
    </location>
</feature>
<reference evidence="2 3" key="1">
    <citation type="journal article" date="2019" name="Nat. Ecol. Evol.">
        <title>Megaphylogeny resolves global patterns of mushroom evolution.</title>
        <authorList>
            <person name="Varga T."/>
            <person name="Krizsan K."/>
            <person name="Foldi C."/>
            <person name="Dima B."/>
            <person name="Sanchez-Garcia M."/>
            <person name="Sanchez-Ramirez S."/>
            <person name="Szollosi G.J."/>
            <person name="Szarkandi J.G."/>
            <person name="Papp V."/>
            <person name="Albert L."/>
            <person name="Andreopoulos W."/>
            <person name="Angelini C."/>
            <person name="Antonin V."/>
            <person name="Barry K.W."/>
            <person name="Bougher N.L."/>
            <person name="Buchanan P."/>
            <person name="Buyck B."/>
            <person name="Bense V."/>
            <person name="Catcheside P."/>
            <person name="Chovatia M."/>
            <person name="Cooper J."/>
            <person name="Damon W."/>
            <person name="Desjardin D."/>
            <person name="Finy P."/>
            <person name="Geml J."/>
            <person name="Haridas S."/>
            <person name="Hughes K."/>
            <person name="Justo A."/>
            <person name="Karasinski D."/>
            <person name="Kautmanova I."/>
            <person name="Kiss B."/>
            <person name="Kocsube S."/>
            <person name="Kotiranta H."/>
            <person name="LaButti K.M."/>
            <person name="Lechner B.E."/>
            <person name="Liimatainen K."/>
            <person name="Lipzen A."/>
            <person name="Lukacs Z."/>
            <person name="Mihaltcheva S."/>
            <person name="Morgado L.N."/>
            <person name="Niskanen T."/>
            <person name="Noordeloos M.E."/>
            <person name="Ohm R.A."/>
            <person name="Ortiz-Santana B."/>
            <person name="Ovrebo C."/>
            <person name="Racz N."/>
            <person name="Riley R."/>
            <person name="Savchenko A."/>
            <person name="Shiryaev A."/>
            <person name="Soop K."/>
            <person name="Spirin V."/>
            <person name="Szebenyi C."/>
            <person name="Tomsovsky M."/>
            <person name="Tulloss R.E."/>
            <person name="Uehling J."/>
            <person name="Grigoriev I.V."/>
            <person name="Vagvolgyi C."/>
            <person name="Papp T."/>
            <person name="Martin F.M."/>
            <person name="Miettinen O."/>
            <person name="Hibbett D.S."/>
            <person name="Nagy L.G."/>
        </authorList>
    </citation>
    <scope>NUCLEOTIDE SEQUENCE [LARGE SCALE GENOMIC DNA]</scope>
    <source>
        <strain evidence="2 3">CBS 166.37</strain>
    </source>
</reference>
<evidence type="ECO:0008006" key="4">
    <source>
        <dbReference type="Google" id="ProtNLM"/>
    </source>
</evidence>
<feature type="transmembrane region" description="Helical" evidence="1">
    <location>
        <begin position="417"/>
        <end position="444"/>
    </location>
</feature>
<keyword evidence="1" id="KW-0472">Membrane</keyword>
<organism evidence="2 3">
    <name type="scientific">Crucibulum laeve</name>
    <dbReference type="NCBI Taxonomy" id="68775"/>
    <lineage>
        <taxon>Eukaryota</taxon>
        <taxon>Fungi</taxon>
        <taxon>Dikarya</taxon>
        <taxon>Basidiomycota</taxon>
        <taxon>Agaricomycotina</taxon>
        <taxon>Agaricomycetes</taxon>
        <taxon>Agaricomycetidae</taxon>
        <taxon>Agaricales</taxon>
        <taxon>Agaricineae</taxon>
        <taxon>Nidulariaceae</taxon>
        <taxon>Crucibulum</taxon>
    </lineage>
</organism>
<evidence type="ECO:0000256" key="1">
    <source>
        <dbReference type="SAM" id="Phobius"/>
    </source>
</evidence>
<dbReference type="EMBL" id="ML213673">
    <property type="protein sequence ID" value="TFK32491.1"/>
    <property type="molecule type" value="Genomic_DNA"/>
</dbReference>
<feature type="transmembrane region" description="Helical" evidence="1">
    <location>
        <begin position="339"/>
        <end position="359"/>
    </location>
</feature>
<dbReference type="OrthoDB" id="2657661at2759"/>
<name>A0A5C3LUS9_9AGAR</name>
<accession>A0A5C3LUS9</accession>
<keyword evidence="3" id="KW-1185">Reference proteome</keyword>
<gene>
    <name evidence="2" type="ORF">BDQ12DRAFT_616975</name>
</gene>
<sequence length="517" mass="58976">MRPNHPGMCKEISNLVAVSATEFDRYNRNVKLAKVSNPSVTIEPQTTSFPTSSSISSTPLANWKPFIHPEGALYFFDARRRVLTDAYLHDQDALIRIDLYISSIFAYMQKYTIQRVSSAVLVLELRHSGNCGYYFVDHSDQCIFWLDTFDASDMVTDARVTITLEHLDFEMKSQYWYHNHLFPCNHELSPTVIKIVKEWLVLSIGDVLTSEDHSSPYELKELESLLSVVNTIEGISHRDVNDVEDNGPKGSGGAWLIYRLMFTLYHERFRNLHGHQSARLESTQSLHPDRERTYLMTIFSPLFLYGPEVHYKKLQHILVDCYVKRTSWTQLLKELTNEWNYLTLFATVLLNANIAFLAIQSVDTGPAHGPRSHAQRASYISAVASLGSVVISLLFVRQHGTIITMKFLANRGESSMGLETLALLYSLPYTLLLWATVSFIAAFAIYCFTSGDAPTIVLMSVACLMFVLLVLWGVSLYFEKEPYYYPWICRKWINLESLIVSLIPAKECKQAPRDSTV</sequence>
<evidence type="ECO:0000313" key="3">
    <source>
        <dbReference type="Proteomes" id="UP000308652"/>
    </source>
</evidence>
<dbReference type="Proteomes" id="UP000308652">
    <property type="component" value="Unassembled WGS sequence"/>
</dbReference>
<evidence type="ECO:0000313" key="2">
    <source>
        <dbReference type="EMBL" id="TFK32491.1"/>
    </source>
</evidence>
<feature type="transmembrane region" description="Helical" evidence="1">
    <location>
        <begin position="379"/>
        <end position="396"/>
    </location>
</feature>
<keyword evidence="1" id="KW-1133">Transmembrane helix</keyword>